<evidence type="ECO:0000313" key="2">
    <source>
        <dbReference type="EMBL" id="MBK0402669.1"/>
    </source>
</evidence>
<keyword evidence="1" id="KW-0472">Membrane</keyword>
<keyword evidence="1" id="KW-0812">Transmembrane</keyword>
<name>A0ABS1BZU2_9BACT</name>
<proteinExistence type="predicted"/>
<sequence>MLIVLGFEVFLVWVDIYYVAREVIWPVYLADAVVEIILILLWLWWWFRKKPALPASAK</sequence>
<keyword evidence="1" id="KW-1133">Transmembrane helix</keyword>
<comment type="caution">
    <text evidence="2">The sequence shown here is derived from an EMBL/GenBank/DDBJ whole genome shotgun (WGS) entry which is preliminary data.</text>
</comment>
<dbReference type="Proteomes" id="UP000644147">
    <property type="component" value="Unassembled WGS sequence"/>
</dbReference>
<keyword evidence="3" id="KW-1185">Reference proteome</keyword>
<dbReference type="EMBL" id="JAEHFX010000002">
    <property type="protein sequence ID" value="MBK0402669.1"/>
    <property type="molecule type" value="Genomic_DNA"/>
</dbReference>
<accession>A0ABS1BZU2</accession>
<feature type="transmembrane region" description="Helical" evidence="1">
    <location>
        <begin position="23"/>
        <end position="47"/>
    </location>
</feature>
<protein>
    <submittedName>
        <fullName evidence="2">Uncharacterized protein</fullName>
    </submittedName>
</protein>
<dbReference type="RefSeq" id="WP_200505409.1">
    <property type="nucleotide sequence ID" value="NZ_JAEHFX010000002.1"/>
</dbReference>
<organism evidence="2 3">
    <name type="scientific">Adhaeribacter terrigena</name>
    <dbReference type="NCBI Taxonomy" id="2793070"/>
    <lineage>
        <taxon>Bacteria</taxon>
        <taxon>Pseudomonadati</taxon>
        <taxon>Bacteroidota</taxon>
        <taxon>Cytophagia</taxon>
        <taxon>Cytophagales</taxon>
        <taxon>Hymenobacteraceae</taxon>
        <taxon>Adhaeribacter</taxon>
    </lineage>
</organism>
<evidence type="ECO:0000256" key="1">
    <source>
        <dbReference type="SAM" id="Phobius"/>
    </source>
</evidence>
<reference evidence="2 3" key="1">
    <citation type="submission" date="2020-12" db="EMBL/GenBank/DDBJ databases">
        <title>Bacterial novel species Adhaeribacter sp. BT258 isolated from soil.</title>
        <authorList>
            <person name="Jung H.-Y."/>
        </authorList>
    </citation>
    <scope>NUCLEOTIDE SEQUENCE [LARGE SCALE GENOMIC DNA]</scope>
    <source>
        <strain evidence="2 3">BT258</strain>
    </source>
</reference>
<gene>
    <name evidence="2" type="ORF">I5M27_06710</name>
</gene>
<evidence type="ECO:0000313" key="3">
    <source>
        <dbReference type="Proteomes" id="UP000644147"/>
    </source>
</evidence>